<feature type="region of interest" description="Disordered" evidence="1">
    <location>
        <begin position="1"/>
        <end position="78"/>
    </location>
</feature>
<evidence type="ECO:0000313" key="3">
    <source>
        <dbReference type="Proteomes" id="UP000634136"/>
    </source>
</evidence>
<dbReference type="OrthoDB" id="1939092at2759"/>
<proteinExistence type="predicted"/>
<comment type="caution">
    <text evidence="2">The sequence shown here is derived from an EMBL/GenBank/DDBJ whole genome shotgun (WGS) entry which is preliminary data.</text>
</comment>
<evidence type="ECO:0000256" key="1">
    <source>
        <dbReference type="SAM" id="MobiDB-lite"/>
    </source>
</evidence>
<dbReference type="Proteomes" id="UP000634136">
    <property type="component" value="Unassembled WGS sequence"/>
</dbReference>
<feature type="compositionally biased region" description="Polar residues" evidence="1">
    <location>
        <begin position="57"/>
        <end position="77"/>
    </location>
</feature>
<sequence>MKRGKDDEKFAGPMFPRLHVNDAEKGGPRAPPRNKMALYEQLSVPSHRFNRDALPLNPSSTSNTVPPASSSQGTGPQRSYAFPVHLPPQTPTYQAGRYISRQSDGANQNTSFAQIEQRKKIDEDDFRVPVYVHSRIGQSTDKIQESFSGNKITPMGSRYFGCSADVQNNCDRDPKQNGFSHVNIRRDVRSESERLPKVSPRIDQAKSVRNISKGENIDSLVRLAEVTPSQEYQDCHVASLGRLCQGDACIQPESGARSQSNDTGHGDGLVESRDTETGSTPLPRGCFHSTADKRGTVEAINNEYHDTGTGGLIQNGNLERSENVSKVTMVDDLSTMKISPDDVVEIIGQKHFWKARRAIVNQQRVFAVQVFELHRLIKVQQLIAGSPDLLIEEGAFLGKSPPKGSTPRKLSLEYVVKPRQQSIKRKDDSEKLNHKLECSAENAVGKTSLSSVKNGSHLSNYTPFSGNLHQANMSADSRMGPWCFHQSPGHQWLIPVMTSSEGLVYKPYPGPGFTGAACGGFGPFGPTPLGGNFMNPAYGVPASNNGIGVQPETLPGNHAYFPPYGMPVMNPAMSGLAVEQMNYVAATGSHGHLSGEGANFNAHNQSSYNLPVQRNETISNVMKIQASKGSELQGSTASSPSEMAQGISTGQIAEGRDALPLFSMAPETRQQTRVIKVVPHNPRSATESAARIFQSIQEERKQYDSV</sequence>
<feature type="compositionally biased region" description="Basic and acidic residues" evidence="1">
    <location>
        <begin position="264"/>
        <end position="276"/>
    </location>
</feature>
<dbReference type="InterPro" id="IPR039319">
    <property type="entry name" value="ELF3-like"/>
</dbReference>
<accession>A0A834U147</accession>
<reference evidence="2" key="1">
    <citation type="submission" date="2020-09" db="EMBL/GenBank/DDBJ databases">
        <title>Genome-Enabled Discovery of Anthraquinone Biosynthesis in Senna tora.</title>
        <authorList>
            <person name="Kang S.-H."/>
            <person name="Pandey R.P."/>
            <person name="Lee C.-M."/>
            <person name="Sim J.-S."/>
            <person name="Jeong J.-T."/>
            <person name="Choi B.-S."/>
            <person name="Jung M."/>
            <person name="Ginzburg D."/>
            <person name="Zhao K."/>
            <person name="Won S.Y."/>
            <person name="Oh T.-J."/>
            <person name="Yu Y."/>
            <person name="Kim N.-H."/>
            <person name="Lee O.R."/>
            <person name="Lee T.-H."/>
            <person name="Bashyal P."/>
            <person name="Kim T.-S."/>
            <person name="Lee W.-H."/>
            <person name="Kawkins C."/>
            <person name="Kim C.-K."/>
            <person name="Kim J.S."/>
            <person name="Ahn B.O."/>
            <person name="Rhee S.Y."/>
            <person name="Sohng J.K."/>
        </authorList>
    </citation>
    <scope>NUCLEOTIDE SEQUENCE</scope>
    <source>
        <tissue evidence="2">Leaf</tissue>
    </source>
</reference>
<dbReference type="PANTHER" id="PTHR34281">
    <property type="entry name" value="PROTEIN EARLY FLOWERING 3"/>
    <property type="match status" value="1"/>
</dbReference>
<gene>
    <name evidence="2" type="ORF">G2W53_012824</name>
</gene>
<evidence type="ECO:0000313" key="2">
    <source>
        <dbReference type="EMBL" id="KAF7830491.1"/>
    </source>
</evidence>
<feature type="region of interest" description="Disordered" evidence="1">
    <location>
        <begin position="252"/>
        <end position="289"/>
    </location>
</feature>
<dbReference type="GO" id="GO:2000028">
    <property type="term" value="P:regulation of photoperiodism, flowering"/>
    <property type="evidence" value="ECO:0007669"/>
    <property type="project" value="InterPro"/>
</dbReference>
<organism evidence="2 3">
    <name type="scientific">Senna tora</name>
    <dbReference type="NCBI Taxonomy" id="362788"/>
    <lineage>
        <taxon>Eukaryota</taxon>
        <taxon>Viridiplantae</taxon>
        <taxon>Streptophyta</taxon>
        <taxon>Embryophyta</taxon>
        <taxon>Tracheophyta</taxon>
        <taxon>Spermatophyta</taxon>
        <taxon>Magnoliopsida</taxon>
        <taxon>eudicotyledons</taxon>
        <taxon>Gunneridae</taxon>
        <taxon>Pentapetalae</taxon>
        <taxon>rosids</taxon>
        <taxon>fabids</taxon>
        <taxon>Fabales</taxon>
        <taxon>Fabaceae</taxon>
        <taxon>Caesalpinioideae</taxon>
        <taxon>Cassia clade</taxon>
        <taxon>Senna</taxon>
    </lineage>
</organism>
<dbReference type="PANTHER" id="PTHR34281:SF2">
    <property type="entry name" value="PROTEIN EARLY FLOWERING 3"/>
    <property type="match status" value="1"/>
</dbReference>
<name>A0A834U147_9FABA</name>
<dbReference type="AlphaFoldDB" id="A0A834U147"/>
<keyword evidence="3" id="KW-1185">Reference proteome</keyword>
<dbReference type="EMBL" id="JAAIUW010000005">
    <property type="protein sequence ID" value="KAF7830491.1"/>
    <property type="molecule type" value="Genomic_DNA"/>
</dbReference>
<feature type="compositionally biased region" description="Basic and acidic residues" evidence="1">
    <location>
        <begin position="1"/>
        <end position="10"/>
    </location>
</feature>
<protein>
    <submittedName>
        <fullName evidence="2">Protein EARLY FLOWERING 3-like</fullName>
    </submittedName>
</protein>